<keyword evidence="2 10" id="KW-0812">Transmembrane</keyword>
<dbReference type="InterPro" id="IPR003599">
    <property type="entry name" value="Ig_sub"/>
</dbReference>
<feature type="domain" description="Ig-like" evidence="12">
    <location>
        <begin position="32"/>
        <end position="113"/>
    </location>
</feature>
<keyword evidence="7" id="KW-0325">Glycoprotein</keyword>
<keyword evidence="14" id="KW-1185">Reference proteome</keyword>
<dbReference type="OMA" id="NEYERWS"/>
<evidence type="ECO:0000256" key="1">
    <source>
        <dbReference type="ARBA" id="ARBA00004479"/>
    </source>
</evidence>
<dbReference type="FunFam" id="2.60.40.10:FF:000774">
    <property type="entry name" value="Hepatitis A virus cellular receptor 1"/>
    <property type="match status" value="1"/>
</dbReference>
<comment type="subcellular location">
    <subcellularLocation>
        <location evidence="1">Membrane</location>
        <topology evidence="1">Single-pass type I membrane protein</topology>
    </subcellularLocation>
</comment>
<dbReference type="GO" id="GO:0016020">
    <property type="term" value="C:membrane"/>
    <property type="evidence" value="ECO:0007669"/>
    <property type="project" value="UniProtKB-SubCell"/>
</dbReference>
<dbReference type="STRING" id="42514.ENSPNAP00000028080"/>
<evidence type="ECO:0000256" key="9">
    <source>
        <dbReference type="ARBA" id="ARBA00038203"/>
    </source>
</evidence>
<dbReference type="InterPro" id="IPR007110">
    <property type="entry name" value="Ig-like_dom"/>
</dbReference>
<keyword evidence="8" id="KW-0393">Immunoglobulin domain</keyword>
<dbReference type="GO" id="GO:0043277">
    <property type="term" value="P:apoptotic cell clearance"/>
    <property type="evidence" value="ECO:0007669"/>
    <property type="project" value="TreeGrafter"/>
</dbReference>
<dbReference type="Proteomes" id="UP001501920">
    <property type="component" value="Chromosome 16"/>
</dbReference>
<keyword evidence="5 10" id="KW-0472">Membrane</keyword>
<reference evidence="13" key="3">
    <citation type="submission" date="2025-09" db="UniProtKB">
        <authorList>
            <consortium name="Ensembl"/>
        </authorList>
    </citation>
    <scope>IDENTIFICATION</scope>
</reference>
<proteinExistence type="inferred from homology"/>
<evidence type="ECO:0000256" key="11">
    <source>
        <dbReference type="SAM" id="SignalP"/>
    </source>
</evidence>
<dbReference type="PANTHER" id="PTHR46608">
    <property type="entry name" value="T-CELL IMMUNOGLOBULIN AND MUCIN DOMAIN-CONTAINING PROTEIN 4"/>
    <property type="match status" value="1"/>
</dbReference>
<sequence length="270" mass="29997">MNLLYWVTSSVCLLLCLIVCSCRAILVTGFYGQDVTLPCKYDSKYHGKCEICWLKGDIPVSGCGAEILATNGDKVDRRTSSRYTLKGDIQKGDVSLTIVSTTTDDSGKYGCRVHVPGWFNDKKYVVNLQLVEAPAPKPTTPVNSLLSRITEISSEEPWLSVSTREVPKPVNSANFSNTSLPVHNKNVIDSTYDMLPGIVVSALLLLLLGPLAVYFMWKQKRKSRGTLETAHLHPSVIYGNVNSTVGILNREMAVENVYQLDTENEYERWS</sequence>
<evidence type="ECO:0000256" key="10">
    <source>
        <dbReference type="SAM" id="Phobius"/>
    </source>
</evidence>
<dbReference type="GO" id="GO:0001786">
    <property type="term" value="F:phosphatidylserine binding"/>
    <property type="evidence" value="ECO:0007669"/>
    <property type="project" value="TreeGrafter"/>
</dbReference>
<evidence type="ECO:0000256" key="2">
    <source>
        <dbReference type="ARBA" id="ARBA00022692"/>
    </source>
</evidence>
<evidence type="ECO:0000256" key="6">
    <source>
        <dbReference type="ARBA" id="ARBA00023157"/>
    </source>
</evidence>
<dbReference type="PROSITE" id="PS50835">
    <property type="entry name" value="IG_LIKE"/>
    <property type="match status" value="1"/>
</dbReference>
<reference evidence="13 14" key="1">
    <citation type="submission" date="2020-10" db="EMBL/GenBank/DDBJ databases">
        <title>Pygocentrus nattereri (red-bellied piranha) genome, fPygNat1, primary haplotype.</title>
        <authorList>
            <person name="Myers G."/>
            <person name="Meyer A."/>
            <person name="Karagic N."/>
            <person name="Pippel M."/>
            <person name="Winkler S."/>
            <person name="Tracey A."/>
            <person name="Wood J."/>
            <person name="Formenti G."/>
            <person name="Howe K."/>
            <person name="Fedrigo O."/>
            <person name="Jarvis E.D."/>
        </authorList>
    </citation>
    <scope>NUCLEOTIDE SEQUENCE [LARGE SCALE GENOMIC DNA]</scope>
</reference>
<dbReference type="GeneID" id="108428014"/>
<evidence type="ECO:0000256" key="4">
    <source>
        <dbReference type="ARBA" id="ARBA00022989"/>
    </source>
</evidence>
<protein>
    <recommendedName>
        <fullName evidence="12">Ig-like domain-containing protein</fullName>
    </recommendedName>
</protein>
<keyword evidence="6" id="KW-1015">Disulfide bond</keyword>
<evidence type="ECO:0000256" key="5">
    <source>
        <dbReference type="ARBA" id="ARBA00023136"/>
    </source>
</evidence>
<evidence type="ECO:0000256" key="7">
    <source>
        <dbReference type="ARBA" id="ARBA00023180"/>
    </source>
</evidence>
<dbReference type="InterPro" id="IPR013783">
    <property type="entry name" value="Ig-like_fold"/>
</dbReference>
<comment type="similarity">
    <text evidence="9">Belongs to the immunoglobulin superfamily. TIM family.</text>
</comment>
<dbReference type="AlphaFoldDB" id="A0A3B4DXC0"/>
<dbReference type="SMART" id="SM00409">
    <property type="entry name" value="IG"/>
    <property type="match status" value="1"/>
</dbReference>
<dbReference type="GeneTree" id="ENSGT00940000163509"/>
<dbReference type="InterPro" id="IPR013106">
    <property type="entry name" value="Ig_V-set"/>
</dbReference>
<dbReference type="Pfam" id="PF07686">
    <property type="entry name" value="V-set"/>
    <property type="match status" value="1"/>
</dbReference>
<dbReference type="CTD" id="26762"/>
<keyword evidence="3 11" id="KW-0732">Signal</keyword>
<feature type="signal peptide" evidence="11">
    <location>
        <begin position="1"/>
        <end position="24"/>
    </location>
</feature>
<evidence type="ECO:0000259" key="12">
    <source>
        <dbReference type="PROSITE" id="PS50835"/>
    </source>
</evidence>
<feature type="chain" id="PRO_5017291547" description="Ig-like domain-containing protein" evidence="11">
    <location>
        <begin position="25"/>
        <end position="270"/>
    </location>
</feature>
<dbReference type="RefSeq" id="XP_017554171.1">
    <property type="nucleotide sequence ID" value="XM_017698682.2"/>
</dbReference>
<keyword evidence="4 10" id="KW-1133">Transmembrane helix</keyword>
<dbReference type="PANTHER" id="PTHR46608:SF3">
    <property type="entry name" value="T-CELL IMMUNOGLOBULIN AND MUCIN DOMAIN-CONTAINING PROTEIN 4"/>
    <property type="match status" value="1"/>
</dbReference>
<gene>
    <name evidence="13" type="primary">HAVCR1</name>
</gene>
<evidence type="ECO:0000313" key="13">
    <source>
        <dbReference type="Ensembl" id="ENSPNAP00000028080.1"/>
    </source>
</evidence>
<accession>A0A3B4DXC0</accession>
<evidence type="ECO:0000313" key="14">
    <source>
        <dbReference type="Proteomes" id="UP001501920"/>
    </source>
</evidence>
<evidence type="ECO:0000256" key="8">
    <source>
        <dbReference type="ARBA" id="ARBA00023319"/>
    </source>
</evidence>
<evidence type="ECO:0000256" key="3">
    <source>
        <dbReference type="ARBA" id="ARBA00022729"/>
    </source>
</evidence>
<dbReference type="SUPFAM" id="SSF48726">
    <property type="entry name" value="Immunoglobulin"/>
    <property type="match status" value="1"/>
</dbReference>
<feature type="transmembrane region" description="Helical" evidence="10">
    <location>
        <begin position="194"/>
        <end position="217"/>
    </location>
</feature>
<organism evidence="13 14">
    <name type="scientific">Pygocentrus nattereri</name>
    <name type="common">Red-bellied piranha</name>
    <dbReference type="NCBI Taxonomy" id="42514"/>
    <lineage>
        <taxon>Eukaryota</taxon>
        <taxon>Metazoa</taxon>
        <taxon>Chordata</taxon>
        <taxon>Craniata</taxon>
        <taxon>Vertebrata</taxon>
        <taxon>Euteleostomi</taxon>
        <taxon>Actinopterygii</taxon>
        <taxon>Neopterygii</taxon>
        <taxon>Teleostei</taxon>
        <taxon>Ostariophysi</taxon>
        <taxon>Characiformes</taxon>
        <taxon>Characoidei</taxon>
        <taxon>Pygocentrus</taxon>
    </lineage>
</organism>
<dbReference type="Gene3D" id="2.60.40.10">
    <property type="entry name" value="Immunoglobulins"/>
    <property type="match status" value="1"/>
</dbReference>
<dbReference type="OrthoDB" id="434099at2759"/>
<dbReference type="Ensembl" id="ENSPNAT00000000905.2">
    <property type="protein sequence ID" value="ENSPNAP00000028080.1"/>
    <property type="gene ID" value="ENSPNAG00000002867.2"/>
</dbReference>
<dbReference type="InterPro" id="IPR036179">
    <property type="entry name" value="Ig-like_dom_sf"/>
</dbReference>
<reference evidence="13" key="2">
    <citation type="submission" date="2025-08" db="UniProtKB">
        <authorList>
            <consortium name="Ensembl"/>
        </authorList>
    </citation>
    <scope>IDENTIFICATION</scope>
</reference>
<dbReference type="GO" id="GO:0060097">
    <property type="term" value="P:cytoskeletal rearrangement involved in phagocytosis, engulfment"/>
    <property type="evidence" value="ECO:0007669"/>
    <property type="project" value="TreeGrafter"/>
</dbReference>
<name>A0A3B4DXC0_PYGNA</name>